<accession>A0ABV7WIQ8</accession>
<comment type="caution">
    <text evidence="1">The sequence shown here is derived from an EMBL/GenBank/DDBJ whole genome shotgun (WGS) entry which is preliminary data.</text>
</comment>
<keyword evidence="2" id="KW-1185">Reference proteome</keyword>
<evidence type="ECO:0000313" key="1">
    <source>
        <dbReference type="EMBL" id="MFC3689718.1"/>
    </source>
</evidence>
<gene>
    <name evidence="1" type="ORF">ACFOLH_15325</name>
</gene>
<evidence type="ECO:0000313" key="2">
    <source>
        <dbReference type="Proteomes" id="UP001595685"/>
    </source>
</evidence>
<dbReference type="RefSeq" id="WP_340294462.1">
    <property type="nucleotide sequence ID" value="NZ_JBBEOI010000160.1"/>
</dbReference>
<name>A0ABV7WIQ8_9MICO</name>
<proteinExistence type="predicted"/>
<reference evidence="2" key="1">
    <citation type="journal article" date="2019" name="Int. J. Syst. Evol. Microbiol.">
        <title>The Global Catalogue of Microorganisms (GCM) 10K type strain sequencing project: providing services to taxonomists for standard genome sequencing and annotation.</title>
        <authorList>
            <consortium name="The Broad Institute Genomics Platform"/>
            <consortium name="The Broad Institute Genome Sequencing Center for Infectious Disease"/>
            <person name="Wu L."/>
            <person name="Ma J."/>
        </authorList>
    </citation>
    <scope>NUCLEOTIDE SEQUENCE [LARGE SCALE GENOMIC DNA]</scope>
    <source>
        <strain evidence="2">NCAIM B.02333</strain>
    </source>
</reference>
<protein>
    <submittedName>
        <fullName evidence="1">Uncharacterized protein</fullName>
    </submittedName>
</protein>
<dbReference type="EMBL" id="JBHRWW010000012">
    <property type="protein sequence ID" value="MFC3689718.1"/>
    <property type="molecule type" value="Genomic_DNA"/>
</dbReference>
<sequence length="239" mass="24221">MQYRRDAQRGVLQVKVTNGGDRPVRVTHVRLDTPTFTAPVEADKDSLVGAGVSADLTVPLGEPACGPDGAARADGPHLVTLEVDGETVELPVGAEVLGPVAAERCAAAAVAVQVVLTVGGSWVDAGQVRGEPALRGTVVAAPRPGAPSLTVSVEGATTLFTVAEPAVADVPAGAPGPATLDVVLTVTRCDPHAVAEDKKGYLLPVRVAVDGAAPVLVEVAVPVPERAPLQQLVDRTCAP</sequence>
<organism evidence="1 2">
    <name type="scientific">Aquipuribacter hungaricus</name>
    <dbReference type="NCBI Taxonomy" id="545624"/>
    <lineage>
        <taxon>Bacteria</taxon>
        <taxon>Bacillati</taxon>
        <taxon>Actinomycetota</taxon>
        <taxon>Actinomycetes</taxon>
        <taxon>Micrococcales</taxon>
        <taxon>Intrasporangiaceae</taxon>
        <taxon>Aquipuribacter</taxon>
    </lineage>
</organism>
<dbReference type="Proteomes" id="UP001595685">
    <property type="component" value="Unassembled WGS sequence"/>
</dbReference>